<evidence type="ECO:0000256" key="1">
    <source>
        <dbReference type="ARBA" id="ARBA00004651"/>
    </source>
</evidence>
<dbReference type="GO" id="GO:0005886">
    <property type="term" value="C:plasma membrane"/>
    <property type="evidence" value="ECO:0007669"/>
    <property type="project" value="UniProtKB-SubCell"/>
</dbReference>
<dbReference type="NCBIfam" id="TIGR00360">
    <property type="entry name" value="ComEC_N-term"/>
    <property type="match status" value="1"/>
</dbReference>
<name>A0A4R6IFI3_9MOLU</name>
<dbReference type="InterPro" id="IPR004477">
    <property type="entry name" value="ComEC_N"/>
</dbReference>
<feature type="transmembrane region" description="Helical" evidence="6">
    <location>
        <begin position="351"/>
        <end position="368"/>
    </location>
</feature>
<evidence type="ECO:0000259" key="7">
    <source>
        <dbReference type="Pfam" id="PF03772"/>
    </source>
</evidence>
<evidence type="ECO:0000313" key="9">
    <source>
        <dbReference type="Proteomes" id="UP000295518"/>
    </source>
</evidence>
<accession>A0A4R6IFI3</accession>
<comment type="caution">
    <text evidence="8">The sequence shown here is derived from an EMBL/GenBank/DDBJ whole genome shotgun (WGS) entry which is preliminary data.</text>
</comment>
<protein>
    <submittedName>
        <fullName evidence="8">Competence protein ComEC</fullName>
    </submittedName>
</protein>
<dbReference type="EMBL" id="SNWN01000009">
    <property type="protein sequence ID" value="TDO21110.1"/>
    <property type="molecule type" value="Genomic_DNA"/>
</dbReference>
<keyword evidence="9" id="KW-1185">Reference proteome</keyword>
<dbReference type="InterPro" id="IPR052159">
    <property type="entry name" value="Competence_DNA_uptake"/>
</dbReference>
<dbReference type="PANTHER" id="PTHR30619:SF7">
    <property type="entry name" value="BETA-LACTAMASE DOMAIN PROTEIN"/>
    <property type="match status" value="1"/>
</dbReference>
<dbReference type="Pfam" id="PF03772">
    <property type="entry name" value="Competence"/>
    <property type="match status" value="1"/>
</dbReference>
<comment type="subcellular location">
    <subcellularLocation>
        <location evidence="1">Cell membrane</location>
        <topology evidence="1">Multi-pass membrane protein</topology>
    </subcellularLocation>
</comment>
<gene>
    <name evidence="8" type="ORF">EI74_0130</name>
</gene>
<dbReference type="RefSeq" id="WP_166623165.1">
    <property type="nucleotide sequence ID" value="NZ_NNCE01000001.1"/>
</dbReference>
<feature type="transmembrane region" description="Helical" evidence="6">
    <location>
        <begin position="300"/>
        <end position="319"/>
    </location>
</feature>
<keyword evidence="2" id="KW-1003">Cell membrane</keyword>
<keyword evidence="4 6" id="KW-1133">Transmembrane helix</keyword>
<feature type="domain" description="ComEC/Rec2-related protein" evidence="7">
    <location>
        <begin position="127"/>
        <end position="362"/>
    </location>
</feature>
<evidence type="ECO:0000256" key="4">
    <source>
        <dbReference type="ARBA" id="ARBA00022989"/>
    </source>
</evidence>
<feature type="transmembrane region" description="Helical" evidence="6">
    <location>
        <begin position="270"/>
        <end position="288"/>
    </location>
</feature>
<keyword evidence="5 6" id="KW-0472">Membrane</keyword>
<sequence length="393" mass="46495">MLCFSILFIIFYVTNIEIRNKEYTNGSNYIIYSKKNNYYVVEQNWQYFSLNYNGNLNVGDVIEIENIHVEKLTDEYSKYLNSNDVYYKIDFHDVRVVGKKFNLHQIVKSYFQNSPQYYKNYMTLFYLGNLDSETADIAKKIKSLGVYHLAVISGFHLNFFTICISKILTKLKINNSWQNIMIINLFIFIFIVSNYSIPIYRVVSVFIINIFIKKIWKSKMSVTSLLMSSLLYLIFRPGAINSISFQLSYLISFYILLFSKIKFKSKLLKLILIPVVANSVSLLVTTQINNLIYPFAILNNLLYTPIFGFIYLVSVLLFYIKPYVDFIFKVFDIHFGFVKLLTFNIENTNFSIMWFIVNFLILNIYLITKSDKKLFMETQQIKYKTTLFKILNY</sequence>
<dbReference type="AlphaFoldDB" id="A0A4R6IFI3"/>
<dbReference type="Proteomes" id="UP000295518">
    <property type="component" value="Unassembled WGS sequence"/>
</dbReference>
<evidence type="ECO:0000313" key="8">
    <source>
        <dbReference type="EMBL" id="TDO21110.1"/>
    </source>
</evidence>
<proteinExistence type="predicted"/>
<feature type="transmembrane region" description="Helical" evidence="6">
    <location>
        <begin position="240"/>
        <end position="258"/>
    </location>
</feature>
<evidence type="ECO:0000256" key="5">
    <source>
        <dbReference type="ARBA" id="ARBA00023136"/>
    </source>
</evidence>
<feature type="transmembrane region" description="Helical" evidence="6">
    <location>
        <begin position="180"/>
        <end position="203"/>
    </location>
</feature>
<evidence type="ECO:0000256" key="3">
    <source>
        <dbReference type="ARBA" id="ARBA00022692"/>
    </source>
</evidence>
<keyword evidence="3 6" id="KW-0812">Transmembrane</keyword>
<dbReference type="PANTHER" id="PTHR30619">
    <property type="entry name" value="DNA INTERNALIZATION/COMPETENCE PROTEIN COMEC/REC2"/>
    <property type="match status" value="1"/>
</dbReference>
<organism evidence="8 9">
    <name type="scientific">Mycoplasma testudineum</name>
    <dbReference type="NCBI Taxonomy" id="244584"/>
    <lineage>
        <taxon>Bacteria</taxon>
        <taxon>Bacillati</taxon>
        <taxon>Mycoplasmatota</taxon>
        <taxon>Mollicutes</taxon>
        <taxon>Mycoplasmataceae</taxon>
        <taxon>Mycoplasma</taxon>
    </lineage>
</organism>
<evidence type="ECO:0000256" key="2">
    <source>
        <dbReference type="ARBA" id="ARBA00022475"/>
    </source>
</evidence>
<evidence type="ECO:0000256" key="6">
    <source>
        <dbReference type="SAM" id="Phobius"/>
    </source>
</evidence>
<reference evidence="8 9" key="1">
    <citation type="submission" date="2019-03" db="EMBL/GenBank/DDBJ databases">
        <title>Genomic Encyclopedia of Archaeal and Bacterial Type Strains, Phase II (KMG-II): from individual species to whole genera.</title>
        <authorList>
            <person name="Goeker M."/>
        </authorList>
    </citation>
    <scope>NUCLEOTIDE SEQUENCE [LARGE SCALE GENOMIC DNA]</scope>
    <source>
        <strain evidence="8 9">ATCC 700618</strain>
    </source>
</reference>
<feature type="transmembrane region" description="Helical" evidence="6">
    <location>
        <begin position="146"/>
        <end position="168"/>
    </location>
</feature>